<protein>
    <submittedName>
        <fullName evidence="1">Uncharacterized protein</fullName>
    </submittedName>
</protein>
<dbReference type="EMBL" id="JBHTKM010000063">
    <property type="protein sequence ID" value="MFD1016708.1"/>
    <property type="molecule type" value="Genomic_DNA"/>
</dbReference>
<dbReference type="RefSeq" id="WP_386117756.1">
    <property type="nucleotide sequence ID" value="NZ_JBHTKM010000063.1"/>
</dbReference>
<reference evidence="2" key="1">
    <citation type="journal article" date="2019" name="Int. J. Syst. Evol. Microbiol.">
        <title>The Global Catalogue of Microorganisms (GCM) 10K type strain sequencing project: providing services to taxonomists for standard genome sequencing and annotation.</title>
        <authorList>
            <consortium name="The Broad Institute Genomics Platform"/>
            <consortium name="The Broad Institute Genome Sequencing Center for Infectious Disease"/>
            <person name="Wu L."/>
            <person name="Ma J."/>
        </authorList>
    </citation>
    <scope>NUCLEOTIDE SEQUENCE [LARGE SCALE GENOMIC DNA]</scope>
    <source>
        <strain evidence="2">CCUG 56098</strain>
    </source>
</reference>
<comment type="caution">
    <text evidence="1">The sequence shown here is derived from an EMBL/GenBank/DDBJ whole genome shotgun (WGS) entry which is preliminary data.</text>
</comment>
<dbReference type="Proteomes" id="UP001597086">
    <property type="component" value="Unassembled WGS sequence"/>
</dbReference>
<evidence type="ECO:0000313" key="1">
    <source>
        <dbReference type="EMBL" id="MFD1016708.1"/>
    </source>
</evidence>
<accession>A0ABW3KVK1</accession>
<evidence type="ECO:0000313" key="2">
    <source>
        <dbReference type="Proteomes" id="UP001597086"/>
    </source>
</evidence>
<name>A0ABW3KVK1_9FLAO</name>
<sequence>MKTSHRLFQMLVVALIFNVTNLFAQDLYYITIHVETDKISNQNKLGVCYFTSEAPNGDITTSTGNIEDFNIEVKPSDMIIWRGVSSTNPEGDIVNIRSINHQGGQNVFDRNILHGNGQTPEVVIGEVNPGTQGRIQKYAIKITVYNEDRKRGNYRIDPKITVKP</sequence>
<keyword evidence="2" id="KW-1185">Reference proteome</keyword>
<organism evidence="1 2">
    <name type="scientific">Winogradskyella rapida</name>
    <dbReference type="NCBI Taxonomy" id="549701"/>
    <lineage>
        <taxon>Bacteria</taxon>
        <taxon>Pseudomonadati</taxon>
        <taxon>Bacteroidota</taxon>
        <taxon>Flavobacteriia</taxon>
        <taxon>Flavobacteriales</taxon>
        <taxon>Flavobacteriaceae</taxon>
        <taxon>Winogradskyella</taxon>
    </lineage>
</organism>
<proteinExistence type="predicted"/>
<gene>
    <name evidence="1" type="ORF">ACFQ13_12340</name>
</gene>